<protein>
    <submittedName>
        <fullName evidence="1">Uncharacterized protein</fullName>
    </submittedName>
</protein>
<organism evidence="1">
    <name type="scientific">Firmicutes phage HS19</name>
    <dbReference type="NCBI Taxonomy" id="3056397"/>
    <lineage>
        <taxon>Viruses</taxon>
    </lineage>
</organism>
<accession>A0AA49X3E9</accession>
<proteinExistence type="predicted"/>
<sequence length="113" mass="13493">MNRKERRKAGIKKKVPTYTFNQEQLYAEIKKGVEQYRERLKEEMGTQAIRVVIFVSLLILRDKWGFGKKRLRDFVFEFVEQVECLKKGYVSLEDMINVIQEETGLDIKDLVKF</sequence>
<name>A0AA49X3E9_9VIRU</name>
<reference evidence="1" key="1">
    <citation type="submission" date="2023-04" db="EMBL/GenBank/DDBJ databases">
        <title>The human skin virome in hidradenitis suppurativa patients.</title>
        <authorList>
            <person name="Jansen D."/>
        </authorList>
    </citation>
    <scope>NUCLEOTIDE SEQUENCE</scope>
    <source>
        <strain evidence="1">VC4_HSPhageD</strain>
    </source>
</reference>
<evidence type="ECO:0000313" key="1">
    <source>
        <dbReference type="EMBL" id="WLJ26358.1"/>
    </source>
</evidence>
<dbReference type="EMBL" id="OQ890325">
    <property type="protein sequence ID" value="WLJ26358.1"/>
    <property type="molecule type" value="Genomic_DNA"/>
</dbReference>